<evidence type="ECO:0000256" key="1">
    <source>
        <dbReference type="SAM" id="SignalP"/>
    </source>
</evidence>
<dbReference type="Proteomes" id="UP000195569">
    <property type="component" value="Unassembled WGS sequence"/>
</dbReference>
<dbReference type="EMBL" id="CYGY02000049">
    <property type="protein sequence ID" value="SIT45883.1"/>
    <property type="molecule type" value="Genomic_DNA"/>
</dbReference>
<gene>
    <name evidence="2" type="ORF">BN2476_490033</name>
</gene>
<protein>
    <recommendedName>
        <fullName evidence="4">Transmembrane protein</fullName>
    </recommendedName>
</protein>
<name>A0A1N7SER1_9BURK</name>
<feature type="signal peptide" evidence="1">
    <location>
        <begin position="1"/>
        <end position="25"/>
    </location>
</feature>
<sequence>MRRVAITAAAAWLCCAALPAMPAAAQQTQPVQQVQQVQPAQRVQKVGMHGGDPHASHASHYLPMKLPGHARAFYQSVRGIDNLSVRRTASGNLLRFSYRVTDPALAKLLGDKSTTPYLYGEANHVLLEVPVMDNIGQLRQTGTLQVGQEYWMVFSNKGNVVKAGDRVHVLIGSFHIDGLVVE</sequence>
<evidence type="ECO:0000313" key="2">
    <source>
        <dbReference type="EMBL" id="SIT45883.1"/>
    </source>
</evidence>
<keyword evidence="1" id="KW-0732">Signal</keyword>
<reference evidence="2" key="1">
    <citation type="submission" date="2016-12" db="EMBL/GenBank/DDBJ databases">
        <authorList>
            <person name="Moulin L."/>
        </authorList>
    </citation>
    <scope>NUCLEOTIDE SEQUENCE [LARGE SCALE GENOMIC DNA]</scope>
    <source>
        <strain evidence="2">STM 7183</strain>
    </source>
</reference>
<comment type="caution">
    <text evidence="2">The sequence shown here is derived from an EMBL/GenBank/DDBJ whole genome shotgun (WGS) entry which is preliminary data.</text>
</comment>
<dbReference type="RefSeq" id="WP_087736839.1">
    <property type="nucleotide sequence ID" value="NZ_CYGY02000049.1"/>
</dbReference>
<feature type="chain" id="PRO_5012998346" description="Transmembrane protein" evidence="1">
    <location>
        <begin position="26"/>
        <end position="182"/>
    </location>
</feature>
<keyword evidence="3" id="KW-1185">Reference proteome</keyword>
<dbReference type="AlphaFoldDB" id="A0A1N7SER1"/>
<dbReference type="OrthoDB" id="7060294at2"/>
<proteinExistence type="predicted"/>
<organism evidence="2 3">
    <name type="scientific">Paraburkholderia piptadeniae</name>
    <dbReference type="NCBI Taxonomy" id="1701573"/>
    <lineage>
        <taxon>Bacteria</taxon>
        <taxon>Pseudomonadati</taxon>
        <taxon>Pseudomonadota</taxon>
        <taxon>Betaproteobacteria</taxon>
        <taxon>Burkholderiales</taxon>
        <taxon>Burkholderiaceae</taxon>
        <taxon>Paraburkholderia</taxon>
    </lineage>
</organism>
<evidence type="ECO:0000313" key="3">
    <source>
        <dbReference type="Proteomes" id="UP000195569"/>
    </source>
</evidence>
<evidence type="ECO:0008006" key="4">
    <source>
        <dbReference type="Google" id="ProtNLM"/>
    </source>
</evidence>
<accession>A0A1N7SER1</accession>